<keyword evidence="5" id="KW-0862">Zinc</keyword>
<keyword evidence="2" id="KW-0479">Metal-binding</keyword>
<keyword evidence="10" id="KW-1185">Reference proteome</keyword>
<feature type="transmembrane region" description="Helical" evidence="7">
    <location>
        <begin position="105"/>
        <end position="125"/>
    </location>
</feature>
<dbReference type="GO" id="GO:0016567">
    <property type="term" value="P:protein ubiquitination"/>
    <property type="evidence" value="ECO:0007669"/>
    <property type="project" value="TreeGrafter"/>
</dbReference>
<keyword evidence="7" id="KW-0812">Transmembrane</keyword>
<dbReference type="PANTHER" id="PTHR15067:SF4">
    <property type="entry name" value="E3 UBIQUITIN-PROTEIN LIGASE RNF8"/>
    <property type="match status" value="1"/>
</dbReference>
<feature type="transmembrane region" description="Helical" evidence="7">
    <location>
        <begin position="137"/>
        <end position="161"/>
    </location>
</feature>
<feature type="domain" description="RING-type" evidence="8">
    <location>
        <begin position="294"/>
        <end position="343"/>
    </location>
</feature>
<comment type="caution">
    <text evidence="9">The sequence shown here is derived from an EMBL/GenBank/DDBJ whole genome shotgun (WGS) entry which is preliminary data.</text>
</comment>
<evidence type="ECO:0000259" key="8">
    <source>
        <dbReference type="PROSITE" id="PS50089"/>
    </source>
</evidence>
<evidence type="ECO:0000256" key="4">
    <source>
        <dbReference type="ARBA" id="ARBA00022786"/>
    </source>
</evidence>
<dbReference type="GO" id="GO:0000151">
    <property type="term" value="C:ubiquitin ligase complex"/>
    <property type="evidence" value="ECO:0007669"/>
    <property type="project" value="TreeGrafter"/>
</dbReference>
<feature type="transmembrane region" description="Helical" evidence="7">
    <location>
        <begin position="46"/>
        <end position="70"/>
    </location>
</feature>
<keyword evidence="7" id="KW-1133">Transmembrane helix</keyword>
<dbReference type="AlphaFoldDB" id="A0A6G0XSX6"/>
<gene>
    <name evidence="9" type="ORF">Ae201684_001913</name>
</gene>
<organism evidence="9 10">
    <name type="scientific">Aphanomyces euteiches</name>
    <dbReference type="NCBI Taxonomy" id="100861"/>
    <lineage>
        <taxon>Eukaryota</taxon>
        <taxon>Sar</taxon>
        <taxon>Stramenopiles</taxon>
        <taxon>Oomycota</taxon>
        <taxon>Saprolegniomycetes</taxon>
        <taxon>Saprolegniales</taxon>
        <taxon>Verrucalvaceae</taxon>
        <taxon>Aphanomyces</taxon>
    </lineage>
</organism>
<keyword evidence="1" id="KW-0808">Transferase</keyword>
<evidence type="ECO:0000256" key="1">
    <source>
        <dbReference type="ARBA" id="ARBA00022679"/>
    </source>
</evidence>
<accession>A0A6G0XSX6</accession>
<evidence type="ECO:0000256" key="2">
    <source>
        <dbReference type="ARBA" id="ARBA00022723"/>
    </source>
</evidence>
<dbReference type="SMART" id="SM00184">
    <property type="entry name" value="RING"/>
    <property type="match status" value="1"/>
</dbReference>
<dbReference type="GO" id="GO:0008270">
    <property type="term" value="F:zinc ion binding"/>
    <property type="evidence" value="ECO:0007669"/>
    <property type="project" value="UniProtKB-KW"/>
</dbReference>
<dbReference type="Proteomes" id="UP000481153">
    <property type="component" value="Unassembled WGS sequence"/>
</dbReference>
<dbReference type="SUPFAM" id="SSF57850">
    <property type="entry name" value="RING/U-box"/>
    <property type="match status" value="1"/>
</dbReference>
<sequence length="372" mass="41657">MENRSKYAFFSLAAGAVAIASAYEKAAFAPEVMLHHLSSSRWSVLVLVNLYLLLLVRLFQVIVASSFQPLAPAEIKHIRESAFHFVLLRCILLSNAVNLTWDIQLLKLTVWISMLTLLQALLTTLRCKLDHMGHTSVAACQSFLGGLLLGIGLLSSASYYVLDFAKLVSFVSLSECALLLLDWIQLALQLYLEAEDVDSDGIDDLAIESKTSIGAQAQILLEVLCLATKAIQFVVIRTREEIPRLSFMDFAIVMHARQTCTSVTRQYHAWRHFQLVRDALDHTFVTVRDLPDRCVVCLHNLDIAKKLPCGHAFHRRCLRQCLQETGKSSHDELNGTAKCAVCRQEIVLKACTAKEESQDEQCLLWPLCSRGL</sequence>
<evidence type="ECO:0000313" key="10">
    <source>
        <dbReference type="Proteomes" id="UP000481153"/>
    </source>
</evidence>
<evidence type="ECO:0000313" key="9">
    <source>
        <dbReference type="EMBL" id="KAF0743442.1"/>
    </source>
</evidence>
<dbReference type="PROSITE" id="PS50089">
    <property type="entry name" value="ZF_RING_2"/>
    <property type="match status" value="1"/>
</dbReference>
<dbReference type="InterPro" id="IPR013083">
    <property type="entry name" value="Znf_RING/FYVE/PHD"/>
</dbReference>
<dbReference type="GO" id="GO:0005829">
    <property type="term" value="C:cytosol"/>
    <property type="evidence" value="ECO:0007669"/>
    <property type="project" value="TreeGrafter"/>
</dbReference>
<proteinExistence type="predicted"/>
<name>A0A6G0XSX6_9STRA</name>
<dbReference type="GO" id="GO:0061630">
    <property type="term" value="F:ubiquitin protein ligase activity"/>
    <property type="evidence" value="ECO:0007669"/>
    <property type="project" value="TreeGrafter"/>
</dbReference>
<evidence type="ECO:0000256" key="6">
    <source>
        <dbReference type="PROSITE-ProRule" id="PRU00175"/>
    </source>
</evidence>
<dbReference type="VEuPathDB" id="FungiDB:AeMF1_003883"/>
<dbReference type="InterPro" id="IPR001841">
    <property type="entry name" value="Znf_RING"/>
</dbReference>
<evidence type="ECO:0000256" key="3">
    <source>
        <dbReference type="ARBA" id="ARBA00022771"/>
    </source>
</evidence>
<protein>
    <recommendedName>
        <fullName evidence="8">RING-type domain-containing protein</fullName>
    </recommendedName>
</protein>
<dbReference type="PANTHER" id="PTHR15067">
    <property type="entry name" value="E3 UBIQUITIN-PROTEIN LIGASE RNF8"/>
    <property type="match status" value="1"/>
</dbReference>
<reference evidence="9 10" key="1">
    <citation type="submission" date="2019-07" db="EMBL/GenBank/DDBJ databases">
        <title>Genomics analysis of Aphanomyces spp. identifies a new class of oomycete effector associated with host adaptation.</title>
        <authorList>
            <person name="Gaulin E."/>
        </authorList>
    </citation>
    <scope>NUCLEOTIDE SEQUENCE [LARGE SCALE GENOMIC DNA]</scope>
    <source>
        <strain evidence="9 10">ATCC 201684</strain>
    </source>
</reference>
<keyword evidence="4" id="KW-0833">Ubl conjugation pathway</keyword>
<dbReference type="InterPro" id="IPR027370">
    <property type="entry name" value="Znf-RING_euk"/>
</dbReference>
<dbReference type="GO" id="GO:0006511">
    <property type="term" value="P:ubiquitin-dependent protein catabolic process"/>
    <property type="evidence" value="ECO:0007669"/>
    <property type="project" value="TreeGrafter"/>
</dbReference>
<evidence type="ECO:0000256" key="5">
    <source>
        <dbReference type="ARBA" id="ARBA00022833"/>
    </source>
</evidence>
<dbReference type="Pfam" id="PF13445">
    <property type="entry name" value="zf-RING_UBOX"/>
    <property type="match status" value="1"/>
</dbReference>
<keyword evidence="7" id="KW-0472">Membrane</keyword>
<dbReference type="EMBL" id="VJMJ01000017">
    <property type="protein sequence ID" value="KAF0743442.1"/>
    <property type="molecule type" value="Genomic_DNA"/>
</dbReference>
<evidence type="ECO:0000256" key="7">
    <source>
        <dbReference type="SAM" id="Phobius"/>
    </source>
</evidence>
<dbReference type="Gene3D" id="3.30.40.10">
    <property type="entry name" value="Zinc/RING finger domain, C3HC4 (zinc finger)"/>
    <property type="match status" value="1"/>
</dbReference>
<keyword evidence="3 6" id="KW-0863">Zinc-finger</keyword>